<comment type="caution">
    <text evidence="1">The sequence shown here is derived from an EMBL/GenBank/DDBJ whole genome shotgun (WGS) entry which is preliminary data.</text>
</comment>
<evidence type="ECO:0000313" key="2">
    <source>
        <dbReference type="Proteomes" id="UP001281147"/>
    </source>
</evidence>
<keyword evidence="2" id="KW-1185">Reference proteome</keyword>
<evidence type="ECO:0000313" key="1">
    <source>
        <dbReference type="EMBL" id="KAK3716506.1"/>
    </source>
</evidence>
<name>A0ACC3NGB7_9PEZI</name>
<reference evidence="1" key="1">
    <citation type="submission" date="2023-07" db="EMBL/GenBank/DDBJ databases">
        <title>Black Yeasts Isolated from many extreme environments.</title>
        <authorList>
            <person name="Coleine C."/>
            <person name="Stajich J.E."/>
            <person name="Selbmann L."/>
        </authorList>
    </citation>
    <scope>NUCLEOTIDE SEQUENCE</scope>
    <source>
        <strain evidence="1">CCFEE 5714</strain>
    </source>
</reference>
<dbReference type="EMBL" id="JAUTXU010000042">
    <property type="protein sequence ID" value="KAK3716506.1"/>
    <property type="molecule type" value="Genomic_DNA"/>
</dbReference>
<sequence length="1343" mass="147169">MEDDKDSSSSSNHSRSSSDTFGRHPQIGEPGWSEHQDSLVQVLTEQNEREARERQQQQPRTWAQVAQGQQQDPPQQPAETDQDQAEHASSPTQLDERARRGIRVLRTVNSPPPIIRPTPTHIRQDGHRSPDEVSDEEVAITEDSRPPSRLQHMAHQYQNGVAPNLLVTLRIPRGFRPRSPEHNPLSTHLPLNTQLDGTVPVPASSVGSPDSQPNASNGNGHDRRTYPVDFTDAYRVPSANYAEETRQQTQTDDNVQASQLSPTDGGPWLNNEASPRSSPSPPLRSSPSLPTLALENIMRNMPPNMRVLDASLNHDEEVPAPPPSGQDTDTERTRLTPHGTHLPTVPVPATDLAAALRDSTADSLQPSPQYPLSDQSSRRPSPAFPQLNDLANGPARPQRTATDFNSWIPEGIAGPSTMGTGARTSSPSPLESARLQTAIVDLMAEGVAGPSNMGTGARTSSRSPVGNGHQRREESESGSDHGMIPHLTRDRRDSEGVRWDFVEHETEGQTEELSMEETMPGLLHRSRVVSFEELRNDPEHGHDCIDAEHVQADWQAMLGWIQAINGQAPSPSAAPAGFTPDPSATYVPQDFAAETDSDYVAREARRGLDMTGRLSTPSQAPSSPSPSPAAPPGASYAAVAARAIRRRRVLELPPSLPSSERASSPGATSTSESEGLVMPLTPAARRRQEQQRAEQQAQTGPASSPGVTSTSESEGLVLRLTPATRRRQQQQRAEQQAQTGPNQQRSAGKRPVNDHRGRRPERSWRPGPPSESSESRAPPSRAERIRASRNQRSIVLAERRREARDQQALALLRHYAARLGDDLAARLLYEYDNTPSSRLEGTGNVANPSRPANSGAPVRHASPVGFAPRALRVVEEERQRRGVAVLSAVRSDGPTRLPDQRPRSRSRRLEPTTAEAAIDETTRALNLGEPTRTRRALSLDSVVSTRNWALNPNLQAVVNLPPPVHRASSQDEPSPGVSSPSEPPYEEPWRQAVARHFGRADVEESPGGTRTVDEPPQLSPMPMVPVIEPPNDLLRQRYRARLQANRNASEEAATLPGPVQEYRPFVPQTQTIASAASHWPGAHWPLPHFQATYPMQFQPPMTHPAESQPMHDHHEDDVVMVRARVQAYIDEGRAQHPGFLTATDEHLWELAGRILKDQRRQQGQNITIVQSYPAAGRNIPIRPTQQEIDERIRRTDVRLYLEFTEQQLAPHLRHLSLPGTSQAQQQTGVMSPPRSESTPPSRYDITPLSTPSTSSEPQVADDAPETAVENLRRRSSVPNTDERGHAGLPPQPLPQGLIIERSGNRLDSIAAGGDVLSDTSKDGENVNAGNPLTTEGRAEVPAE</sequence>
<protein>
    <submittedName>
        <fullName evidence="1">Uncharacterized protein</fullName>
    </submittedName>
</protein>
<dbReference type="Proteomes" id="UP001281147">
    <property type="component" value="Unassembled WGS sequence"/>
</dbReference>
<gene>
    <name evidence="1" type="ORF">LTR37_006402</name>
</gene>
<accession>A0ACC3NGB7</accession>
<organism evidence="1 2">
    <name type="scientific">Vermiconidia calcicola</name>
    <dbReference type="NCBI Taxonomy" id="1690605"/>
    <lineage>
        <taxon>Eukaryota</taxon>
        <taxon>Fungi</taxon>
        <taxon>Dikarya</taxon>
        <taxon>Ascomycota</taxon>
        <taxon>Pezizomycotina</taxon>
        <taxon>Dothideomycetes</taxon>
        <taxon>Dothideomycetidae</taxon>
        <taxon>Mycosphaerellales</taxon>
        <taxon>Extremaceae</taxon>
        <taxon>Vermiconidia</taxon>
    </lineage>
</organism>
<proteinExistence type="predicted"/>